<evidence type="ECO:0000259" key="2">
    <source>
        <dbReference type="Pfam" id="PF13751"/>
    </source>
</evidence>
<geneLocation type="plasmid" evidence="3">
    <name>unnamed1</name>
</geneLocation>
<dbReference type="Pfam" id="PF05598">
    <property type="entry name" value="DUF772"/>
    <property type="match status" value="1"/>
</dbReference>
<sequence>MSLRPTPCRDVPAATAAVARAAFPNGSPYLRLRDHLGTIFTDAQFASLFAPCGQPAECPWRLALVSLLQFAENLSDRRAADAVRSRIDWKYLLGLELTDPGFDASVLSEFRGRLVAGGLEEHLLDTLLALCREHKLLSARGRQRTDSTHVLGAVRSLNRLACVTETMRAALNVLASAAPAWLRAHANPAWIERYGRRADDYNVPQGEAMRRAHAEQIGRDGHQLLAAIIAPGAPIWLREIPAVELLRQVWVQNFCLTDQAQTGEPGAGAFSETTPWVRWRTEHEGFPPSLLMAGSPYDPEVHYANKGTTTWIGYKVHLTEACDEGGPHLITHVETTPAPVVDRDALNTIHDGLKAKGLLPGTHLVDAGYVAADQLVASRRNYGVTLLGPAPQNYQWQTQSGEGFTLQDFIFDWDRQVAICPAGHESRSWRPDYWQGRTAFKVRFSTTHCRPCPLKARCTRSDRRLLTLRPQEEHETLAAAREREAQPNFKQDYQQRAGIEGTISAGVRVLHLRRSRYIGLAKTHLQHVLTAAAMNLIRLGAWFAGTPLARTRQSAFTRLMMVPIPA</sequence>
<reference evidence="3" key="1">
    <citation type="submission" date="2016-07" db="EMBL/GenBank/DDBJ databases">
        <title>Microvirga ossetica sp. nov. a new species of rhizobia isolated from root nodules of the legume species Vicia alpestris Steven originated from North Ossetia region in the Caucasus.</title>
        <authorList>
            <person name="Safronova V.I."/>
            <person name="Kuznetsova I.G."/>
            <person name="Sazanova A.L."/>
            <person name="Belimov A."/>
            <person name="Andronov E."/>
            <person name="Osledkin Y.S."/>
            <person name="Onishchuk O.P."/>
            <person name="Kurchak O.N."/>
            <person name="Shaposhnikov A.I."/>
            <person name="Willems A."/>
            <person name="Tikhonovich I.A."/>
        </authorList>
    </citation>
    <scope>NUCLEOTIDE SEQUENCE [LARGE SCALE GENOMIC DNA]</scope>
    <source>
        <strain evidence="3">V5/3M</strain>
        <plasmid evidence="3">unnamed1</plasmid>
    </source>
</reference>
<keyword evidence="3" id="KW-0614">Plasmid</keyword>
<dbReference type="InterPro" id="IPR047629">
    <property type="entry name" value="IS1182_transpos"/>
</dbReference>
<dbReference type="AlphaFoldDB" id="A0A1B2EQD7"/>
<dbReference type="RefSeq" id="WP_099513313.1">
    <property type="nucleotide sequence ID" value="NZ_CP016617.1"/>
</dbReference>
<protein>
    <submittedName>
        <fullName evidence="3">Transposase</fullName>
    </submittedName>
</protein>
<dbReference type="KEGG" id="moc:BB934_27830"/>
<dbReference type="InterPro" id="IPR008490">
    <property type="entry name" value="Transposase_InsH_N"/>
</dbReference>
<evidence type="ECO:0000259" key="1">
    <source>
        <dbReference type="Pfam" id="PF05598"/>
    </source>
</evidence>
<gene>
    <name evidence="3" type="ORF">BB934_27830</name>
</gene>
<dbReference type="PANTHER" id="PTHR35604">
    <property type="entry name" value="TRANSPOSASE INSH FOR INSERTION SEQUENCE ELEMENT IS5A-RELATED"/>
    <property type="match status" value="1"/>
</dbReference>
<feature type="domain" description="Transposase InsH N-terminal" evidence="1">
    <location>
        <begin position="20"/>
        <end position="113"/>
    </location>
</feature>
<accession>A0A1B2EQD7</accession>
<dbReference type="NCBIfam" id="NF033551">
    <property type="entry name" value="transpos_IS1182"/>
    <property type="match status" value="1"/>
</dbReference>
<dbReference type="Pfam" id="PF13751">
    <property type="entry name" value="DDE_Tnp_1_6"/>
    <property type="match status" value="1"/>
</dbReference>
<organism evidence="3">
    <name type="scientific">Microvirga ossetica</name>
    <dbReference type="NCBI Taxonomy" id="1882682"/>
    <lineage>
        <taxon>Bacteria</taxon>
        <taxon>Pseudomonadati</taxon>
        <taxon>Pseudomonadota</taxon>
        <taxon>Alphaproteobacteria</taxon>
        <taxon>Hyphomicrobiales</taxon>
        <taxon>Methylobacteriaceae</taxon>
        <taxon>Microvirga</taxon>
    </lineage>
</organism>
<name>A0A1B2EQD7_9HYPH</name>
<evidence type="ECO:0000313" key="3">
    <source>
        <dbReference type="EMBL" id="ANY82169.1"/>
    </source>
</evidence>
<feature type="domain" description="Transposase DDE" evidence="2">
    <location>
        <begin position="419"/>
        <end position="539"/>
    </location>
</feature>
<proteinExistence type="predicted"/>
<dbReference type="EMBL" id="CP016617">
    <property type="protein sequence ID" value="ANY82169.1"/>
    <property type="molecule type" value="Genomic_DNA"/>
</dbReference>
<dbReference type="OrthoDB" id="3313640at2"/>
<dbReference type="InterPro" id="IPR025668">
    <property type="entry name" value="Tnp_DDE_dom"/>
</dbReference>
<dbReference type="PANTHER" id="PTHR35604:SF2">
    <property type="entry name" value="TRANSPOSASE INSH FOR INSERTION SEQUENCE ELEMENT IS5A-RELATED"/>
    <property type="match status" value="1"/>
</dbReference>